<evidence type="ECO:0000259" key="5">
    <source>
        <dbReference type="SMART" id="SM00093"/>
    </source>
</evidence>
<evidence type="ECO:0000313" key="6">
    <source>
        <dbReference type="EMBL" id="JAI14687.1"/>
    </source>
</evidence>
<keyword evidence="2" id="KW-0646">Protease inhibitor</keyword>
<feature type="non-terminal residue" evidence="6">
    <location>
        <position position="1"/>
    </location>
</feature>
<dbReference type="SUPFAM" id="SSF56574">
    <property type="entry name" value="Serpins"/>
    <property type="match status" value="1"/>
</dbReference>
<comment type="similarity">
    <text evidence="1 4">Belongs to the serpin family.</text>
</comment>
<dbReference type="CDD" id="cd00172">
    <property type="entry name" value="serpin"/>
    <property type="match status" value="1"/>
</dbReference>
<evidence type="ECO:0000256" key="3">
    <source>
        <dbReference type="ARBA" id="ARBA00022900"/>
    </source>
</evidence>
<sequence>FAWNLFKNADNDYGVIVSPAILAYQLLLFKEYSQSQTQKELEMALRNIRREQIRQMVDDTRALPTTKLELANGIFYEGTVRINSQFKNADQGFTHVEPFYVSQAANAIASINKWTKNVTHGEIAELLDPSFQIERVKMILATAMYFKGTWKHRFNTTVDGGVFVNYRNEQKTVPFMEIRNNIIIDRMAYRVGPKTINVQVVQLPYDDETHAMLLLIPMDKQNRISDIREHFTGEKFSEIVDSISQNSAQRVTLKMPKFSMNSEISPVTALQNMGIRKLFTDGADLLIADPPQRVGDIIQRSVLRVDEIGTTAASVAASFLIPLSADSVVNREIIIDRPFLSIIYNTKNNAALFISHVTNV</sequence>
<dbReference type="InterPro" id="IPR023796">
    <property type="entry name" value="Serpin_dom"/>
</dbReference>
<organism evidence="6">
    <name type="scientific">Tabanus bromius</name>
    <name type="common">Band-eyed brown horse fly</name>
    <dbReference type="NCBI Taxonomy" id="304241"/>
    <lineage>
        <taxon>Eukaryota</taxon>
        <taxon>Metazoa</taxon>
        <taxon>Ecdysozoa</taxon>
        <taxon>Arthropoda</taxon>
        <taxon>Hexapoda</taxon>
        <taxon>Insecta</taxon>
        <taxon>Pterygota</taxon>
        <taxon>Neoptera</taxon>
        <taxon>Endopterygota</taxon>
        <taxon>Diptera</taxon>
        <taxon>Brachycera</taxon>
        <taxon>Tabanomorpha</taxon>
        <taxon>Tabanoidea</taxon>
        <taxon>Tabanidae</taxon>
        <taxon>Tabanus</taxon>
    </lineage>
</organism>
<dbReference type="InterPro" id="IPR000215">
    <property type="entry name" value="Serpin_fam"/>
</dbReference>
<dbReference type="GO" id="GO:0004867">
    <property type="term" value="F:serine-type endopeptidase inhibitor activity"/>
    <property type="evidence" value="ECO:0007669"/>
    <property type="project" value="UniProtKB-KW"/>
</dbReference>
<dbReference type="Pfam" id="PF00079">
    <property type="entry name" value="Serpin"/>
    <property type="match status" value="1"/>
</dbReference>
<dbReference type="PANTHER" id="PTHR11461">
    <property type="entry name" value="SERINE PROTEASE INHIBITOR, SERPIN"/>
    <property type="match status" value="1"/>
</dbReference>
<dbReference type="Gene3D" id="3.30.497.10">
    <property type="entry name" value="Antithrombin, subunit I, domain 2"/>
    <property type="match status" value="1"/>
</dbReference>
<protein>
    <submittedName>
        <fullName evidence="6">Putative serpin</fullName>
    </submittedName>
</protein>
<dbReference type="PANTHER" id="PTHR11461:SF211">
    <property type="entry name" value="GH10112P-RELATED"/>
    <property type="match status" value="1"/>
</dbReference>
<name>A0A0K8TK81_TABBR</name>
<dbReference type="GO" id="GO:0005615">
    <property type="term" value="C:extracellular space"/>
    <property type="evidence" value="ECO:0007669"/>
    <property type="project" value="InterPro"/>
</dbReference>
<reference evidence="6" key="1">
    <citation type="journal article" date="2015" name="Insect Biochem. Mol. Biol.">
        <title>An insight into the sialome of the horse fly, Tabanus bromius.</title>
        <authorList>
            <person name="Ribeiro J.M."/>
            <person name="Kazimirova M."/>
            <person name="Takac P."/>
            <person name="Andersen J.F."/>
            <person name="Francischetti I.M."/>
        </authorList>
    </citation>
    <scope>NUCLEOTIDE SEQUENCE</scope>
</reference>
<evidence type="ECO:0000256" key="2">
    <source>
        <dbReference type="ARBA" id="ARBA00022690"/>
    </source>
</evidence>
<dbReference type="SMART" id="SM00093">
    <property type="entry name" value="SERPIN"/>
    <property type="match status" value="1"/>
</dbReference>
<keyword evidence="3" id="KW-0722">Serine protease inhibitor</keyword>
<dbReference type="EMBL" id="GDAI01002916">
    <property type="protein sequence ID" value="JAI14687.1"/>
    <property type="molecule type" value="mRNA"/>
</dbReference>
<feature type="domain" description="Serpin" evidence="5">
    <location>
        <begin position="3"/>
        <end position="360"/>
    </location>
</feature>
<dbReference type="InterPro" id="IPR042178">
    <property type="entry name" value="Serpin_sf_1"/>
</dbReference>
<dbReference type="InterPro" id="IPR042185">
    <property type="entry name" value="Serpin_sf_2"/>
</dbReference>
<dbReference type="Gene3D" id="2.30.39.10">
    <property type="entry name" value="Alpha-1-antitrypsin, domain 1"/>
    <property type="match status" value="1"/>
</dbReference>
<dbReference type="AlphaFoldDB" id="A0A0K8TK81"/>
<evidence type="ECO:0000256" key="1">
    <source>
        <dbReference type="ARBA" id="ARBA00009500"/>
    </source>
</evidence>
<proteinExistence type="evidence at transcript level"/>
<dbReference type="InterPro" id="IPR036186">
    <property type="entry name" value="Serpin_sf"/>
</dbReference>
<evidence type="ECO:0000256" key="4">
    <source>
        <dbReference type="RuleBase" id="RU000411"/>
    </source>
</evidence>
<accession>A0A0K8TK81</accession>